<sequence length="54" mass="6117">MIGGQPFTVLDMTTLAGGAKRLAFASGETFTMRPTTVLWAARRFDPRLSRRRFR</sequence>
<evidence type="ECO:0000313" key="2">
    <source>
        <dbReference type="Proteomes" id="UP001183246"/>
    </source>
</evidence>
<accession>A0ABU2MN59</accession>
<name>A0ABU2MN59_9ACTN</name>
<evidence type="ECO:0000313" key="1">
    <source>
        <dbReference type="EMBL" id="MDT0343053.1"/>
    </source>
</evidence>
<proteinExistence type="predicted"/>
<dbReference type="EMBL" id="JAVREL010000005">
    <property type="protein sequence ID" value="MDT0343053.1"/>
    <property type="molecule type" value="Genomic_DNA"/>
</dbReference>
<protein>
    <submittedName>
        <fullName evidence="1">Uncharacterized protein</fullName>
    </submittedName>
</protein>
<keyword evidence="2" id="KW-1185">Reference proteome</keyword>
<organism evidence="1 2">
    <name type="scientific">Streptomyces litchfieldiae</name>
    <dbReference type="NCBI Taxonomy" id="3075543"/>
    <lineage>
        <taxon>Bacteria</taxon>
        <taxon>Bacillati</taxon>
        <taxon>Actinomycetota</taxon>
        <taxon>Actinomycetes</taxon>
        <taxon>Kitasatosporales</taxon>
        <taxon>Streptomycetaceae</taxon>
        <taxon>Streptomyces</taxon>
    </lineage>
</organism>
<comment type="caution">
    <text evidence="1">The sequence shown here is derived from an EMBL/GenBank/DDBJ whole genome shotgun (WGS) entry which is preliminary data.</text>
</comment>
<gene>
    <name evidence="1" type="ORF">RM590_10550</name>
</gene>
<dbReference type="RefSeq" id="WP_311704197.1">
    <property type="nucleotide sequence ID" value="NZ_JAVREL010000005.1"/>
</dbReference>
<dbReference type="Proteomes" id="UP001183246">
    <property type="component" value="Unassembled WGS sequence"/>
</dbReference>
<reference evidence="2" key="1">
    <citation type="submission" date="2023-07" db="EMBL/GenBank/DDBJ databases">
        <title>30 novel species of actinomycetes from the DSMZ collection.</title>
        <authorList>
            <person name="Nouioui I."/>
        </authorList>
    </citation>
    <scope>NUCLEOTIDE SEQUENCE [LARGE SCALE GENOMIC DNA]</scope>
    <source>
        <strain evidence="2">DSM 44938</strain>
    </source>
</reference>